<keyword evidence="1" id="KW-0614">Plasmid</keyword>
<geneLocation type="plasmid" evidence="2">
    <name>pMaq22A_1p DNA</name>
</geneLocation>
<dbReference type="KEGG" id="maqu:Maq22A_1p38570"/>
<evidence type="ECO:0000313" key="1">
    <source>
        <dbReference type="EMBL" id="BAR47342.1"/>
    </source>
</evidence>
<dbReference type="EMBL" id="AP014705">
    <property type="protein sequence ID" value="BAR47342.1"/>
    <property type="molecule type" value="Genomic_DNA"/>
</dbReference>
<protein>
    <submittedName>
        <fullName evidence="1">Uncharacterized protein</fullName>
    </submittedName>
</protein>
<name>A0A1Y0ZCJ0_9HYPH</name>
<dbReference type="Proteomes" id="UP000061432">
    <property type="component" value="Plasmid pMaq22A_1p"/>
</dbReference>
<evidence type="ECO:0000313" key="2">
    <source>
        <dbReference type="Proteomes" id="UP000061432"/>
    </source>
</evidence>
<dbReference type="AlphaFoldDB" id="A0A1Y0ZCJ0"/>
<reference evidence="1 2" key="1">
    <citation type="journal article" date="2015" name="Genome Announc.">
        <title>Complete Genome Sequence of Methylobacterium aquaticum Strain 22A, Isolated from Racomitrium japonicum Moss.</title>
        <authorList>
            <person name="Tani A."/>
            <person name="Ogura Y."/>
            <person name="Hayashi T."/>
            <person name="Kimbara K."/>
        </authorList>
    </citation>
    <scope>NUCLEOTIDE SEQUENCE [LARGE SCALE GENOMIC DNA]</scope>
    <source>
        <strain evidence="1 2">MA-22A</strain>
        <plasmid evidence="2">Plasmid pMaq22A_1p DNA</plasmid>
    </source>
</reference>
<gene>
    <name evidence="1" type="ORF">Maq22A_1p38570</name>
</gene>
<organism evidence="1 2">
    <name type="scientific">Methylobacterium aquaticum</name>
    <dbReference type="NCBI Taxonomy" id="270351"/>
    <lineage>
        <taxon>Bacteria</taxon>
        <taxon>Pseudomonadati</taxon>
        <taxon>Pseudomonadota</taxon>
        <taxon>Alphaproteobacteria</taxon>
        <taxon>Hyphomicrobiales</taxon>
        <taxon>Methylobacteriaceae</taxon>
        <taxon>Methylobacterium</taxon>
    </lineage>
</organism>
<proteinExistence type="predicted"/>
<accession>A0A1Y0ZCJ0</accession>
<reference evidence="2" key="2">
    <citation type="submission" date="2015-01" db="EMBL/GenBank/DDBJ databases">
        <title>Complete genome sequence of Methylobacterium aquaticum strain 22A.</title>
        <authorList>
            <person name="Tani A."/>
            <person name="Ogura Y."/>
            <person name="Hayashi T."/>
        </authorList>
    </citation>
    <scope>NUCLEOTIDE SEQUENCE [LARGE SCALE GENOMIC DNA]</scope>
    <source>
        <strain evidence="2">MA-22A</strain>
        <plasmid evidence="2">Plasmid pMaq22A_1p DNA</plasmid>
    </source>
</reference>
<sequence>MRPAHLAVSDDPGRCHEKKYAHLAAGYIAGRDG</sequence>